<gene>
    <name evidence="1" type="ORF">Vqi01_34340</name>
</gene>
<organism evidence="1 2">
    <name type="scientific">Micromonospora qiuiae</name>
    <dbReference type="NCBI Taxonomy" id="502268"/>
    <lineage>
        <taxon>Bacteria</taxon>
        <taxon>Bacillati</taxon>
        <taxon>Actinomycetota</taxon>
        <taxon>Actinomycetes</taxon>
        <taxon>Micromonosporales</taxon>
        <taxon>Micromonosporaceae</taxon>
        <taxon>Micromonospora</taxon>
    </lineage>
</organism>
<proteinExistence type="predicted"/>
<keyword evidence="2" id="KW-1185">Reference proteome</keyword>
<protein>
    <submittedName>
        <fullName evidence="1">Uncharacterized protein</fullName>
    </submittedName>
</protein>
<comment type="caution">
    <text evidence="1">The sequence shown here is derived from an EMBL/GenBank/DDBJ whole genome shotgun (WGS) entry which is preliminary data.</text>
</comment>
<dbReference type="RefSeq" id="WP_204035801.1">
    <property type="nucleotide sequence ID" value="NZ_BOPC01000045.1"/>
</dbReference>
<evidence type="ECO:0000313" key="2">
    <source>
        <dbReference type="Proteomes" id="UP000653076"/>
    </source>
</evidence>
<name>A0ABQ4JDN6_9ACTN</name>
<sequence>MSVDWGRLTPTLRAGDWTCPDHGRIRPTSSGPVPTCPHCDVVAHQVRVTRDGHREFVAPVPARCAGAERHPLTAGRYQLSWTPCPCPPPHTHRGHHTWTCHCGAATHHPPVVDPWRGAVAVPVAEAARRR</sequence>
<evidence type="ECO:0000313" key="1">
    <source>
        <dbReference type="EMBL" id="GIJ28272.1"/>
    </source>
</evidence>
<reference evidence="1 2" key="1">
    <citation type="submission" date="2021-01" db="EMBL/GenBank/DDBJ databases">
        <title>Whole genome shotgun sequence of Verrucosispora qiuiae NBRC 106684.</title>
        <authorList>
            <person name="Komaki H."/>
            <person name="Tamura T."/>
        </authorList>
    </citation>
    <scope>NUCLEOTIDE SEQUENCE [LARGE SCALE GENOMIC DNA]</scope>
    <source>
        <strain evidence="1 2">NBRC 106684</strain>
    </source>
</reference>
<dbReference type="Proteomes" id="UP000653076">
    <property type="component" value="Unassembled WGS sequence"/>
</dbReference>
<dbReference type="EMBL" id="BOPC01000045">
    <property type="protein sequence ID" value="GIJ28272.1"/>
    <property type="molecule type" value="Genomic_DNA"/>
</dbReference>
<accession>A0ABQ4JDN6</accession>